<protein>
    <recommendedName>
        <fullName evidence="4">F-box domain-containing protein</fullName>
    </recommendedName>
</protein>
<proteinExistence type="predicted"/>
<evidence type="ECO:0000313" key="2">
    <source>
        <dbReference type="EMBL" id="KAL1410551.1"/>
    </source>
</evidence>
<name>A0ABR3Q7X6_9TREE</name>
<accession>A0ABR3Q7X6</accession>
<evidence type="ECO:0000313" key="3">
    <source>
        <dbReference type="Proteomes" id="UP001565368"/>
    </source>
</evidence>
<dbReference type="GeneID" id="95985607"/>
<sequence length="602" mass="66517">MASATPIISLVDSDDSDDDIVCTGMTPARPPRPRPAGGPRTLGAPRQRVLTSSNRYNELSGTSLKSLAVTDVEFLGSNHSPASAYRSRGKAVHAVRAANNTTAIDFEYLPHILDKIIAYSPDAALPLRAASSGMRNYIDRKLYRHVVLSARKPSKADDMVCAPSLGKESGLLYFSSAYGSGANLPGFGTHRADWWTAVQSFEHPDLQRFKQLADRTSSLQSQNHFGLRMDQPRDPLDLLSMHVDQDRIEFRASGRLLTLLKGVKVLDIYGMGKYSAHKGTFMSWLARHLSPDLQLRVYPDEHGRYYDCRVSFSTSNIVVFPSAHAIPIDRTAASGHPHYPPGPGPIAQQLHQAAQLLQHAVQMLTPATSDYTIPIRVRGKSNRTARITTHVNLGLLNNGQPFPLVLCGNKSTAADAYKHRLEGFEGVYIFTHAAPNLHQDAMGKAKACIQLRLAAPMRVSPKWKQFASHLALAIFRGVKCILVDYELVDQEWLEFAPGTTAANGLKQICDAVKRSLEDPSDGDNAWHLLPASAPRMSSNEAAVAVETNLICITGAEYKARVSRQDFETARMPERLMRLVREKSRNWCIAALDREIRLQQSRV</sequence>
<feature type="region of interest" description="Disordered" evidence="1">
    <location>
        <begin position="24"/>
        <end position="45"/>
    </location>
</feature>
<evidence type="ECO:0000256" key="1">
    <source>
        <dbReference type="SAM" id="MobiDB-lite"/>
    </source>
</evidence>
<dbReference type="EMBL" id="JBBXJM010000003">
    <property type="protein sequence ID" value="KAL1410551.1"/>
    <property type="molecule type" value="Genomic_DNA"/>
</dbReference>
<dbReference type="Proteomes" id="UP001565368">
    <property type="component" value="Unassembled WGS sequence"/>
</dbReference>
<comment type="caution">
    <text evidence="2">The sequence shown here is derived from an EMBL/GenBank/DDBJ whole genome shotgun (WGS) entry which is preliminary data.</text>
</comment>
<dbReference type="RefSeq" id="XP_069210495.1">
    <property type="nucleotide sequence ID" value="XM_069353077.1"/>
</dbReference>
<gene>
    <name evidence="2" type="ORF">Q8F55_004564</name>
</gene>
<reference evidence="2 3" key="1">
    <citation type="submission" date="2023-08" db="EMBL/GenBank/DDBJ databases">
        <title>Annotated Genome Sequence of Vanrija albida AlHP1.</title>
        <authorList>
            <person name="Herzog R."/>
        </authorList>
    </citation>
    <scope>NUCLEOTIDE SEQUENCE [LARGE SCALE GENOMIC DNA]</scope>
    <source>
        <strain evidence="2 3">AlHP1</strain>
    </source>
</reference>
<organism evidence="2 3">
    <name type="scientific">Vanrija albida</name>
    <dbReference type="NCBI Taxonomy" id="181172"/>
    <lineage>
        <taxon>Eukaryota</taxon>
        <taxon>Fungi</taxon>
        <taxon>Dikarya</taxon>
        <taxon>Basidiomycota</taxon>
        <taxon>Agaricomycotina</taxon>
        <taxon>Tremellomycetes</taxon>
        <taxon>Trichosporonales</taxon>
        <taxon>Trichosporonaceae</taxon>
        <taxon>Vanrija</taxon>
    </lineage>
</organism>
<keyword evidence="3" id="KW-1185">Reference proteome</keyword>
<evidence type="ECO:0008006" key="4">
    <source>
        <dbReference type="Google" id="ProtNLM"/>
    </source>
</evidence>